<dbReference type="GeneID" id="77954765"/>
<evidence type="ECO:0000313" key="1">
    <source>
        <dbReference type="EMBL" id="QIG58524.1"/>
    </source>
</evidence>
<reference evidence="2" key="1">
    <citation type="submission" date="2020-01" db="EMBL/GenBank/DDBJ databases">
        <authorList>
            <person name="Broll A.M."/>
            <person name="Firkus N.C."/>
            <person name="Hill J.A."/>
            <person name="Neidermyer S.M."/>
            <person name="Regnier T.M."/>
            <person name="Wang S.P."/>
            <person name="Yang C."/>
            <person name="Yang H.S."/>
            <person name="Bonilla J.A."/>
            <person name="Klyczek K."/>
            <person name="Garlena R.A."/>
            <person name="Russell D.A."/>
            <person name="Pope W.H."/>
            <person name="Jacobs-Sera D."/>
            <person name="Hatfull G.F."/>
        </authorList>
    </citation>
    <scope>NUCLEOTIDE SEQUENCE [LARGE SCALE GENOMIC DNA]</scope>
</reference>
<sequence length="52" mass="5434">MDKLNEIAKKAVARAIEAGLIEATDQEARKAVAGMAVRMASLANPALLIDAL</sequence>
<proteinExistence type="predicted"/>
<dbReference type="KEGG" id="vg:77954765"/>
<accession>A0A6G6XKI2</accession>
<organism evidence="1 2">
    <name type="scientific">Arthrobacter phage DrSierra</name>
    <dbReference type="NCBI Taxonomy" id="2704034"/>
    <lineage>
        <taxon>Viruses</taxon>
        <taxon>Duplodnaviria</taxon>
        <taxon>Heunggongvirae</taxon>
        <taxon>Uroviricota</taxon>
        <taxon>Caudoviricetes</taxon>
        <taxon>Casidaviridae</taxon>
        <taxon>Manhattanvirus</taxon>
        <taxon>Manhattanvirus drsierra</taxon>
    </lineage>
</organism>
<dbReference type="RefSeq" id="YP_010678371.1">
    <property type="nucleotide sequence ID" value="NC_071034.1"/>
</dbReference>
<evidence type="ECO:0000313" key="2">
    <source>
        <dbReference type="Proteomes" id="UP000501199"/>
    </source>
</evidence>
<keyword evidence="2" id="KW-1185">Reference proteome</keyword>
<dbReference type="Proteomes" id="UP000501199">
    <property type="component" value="Segment"/>
</dbReference>
<protein>
    <submittedName>
        <fullName evidence="1">Uncharacterized protein</fullName>
    </submittedName>
</protein>
<gene>
    <name evidence="1" type="primary">46</name>
    <name evidence="1" type="ORF">SEA_DRSIERRA_46</name>
</gene>
<name>A0A6G6XKI2_9CAUD</name>
<dbReference type="EMBL" id="MN908689">
    <property type="protein sequence ID" value="QIG58524.1"/>
    <property type="molecule type" value="Genomic_DNA"/>
</dbReference>